<keyword evidence="3" id="KW-1185">Reference proteome</keyword>
<sequence length="182" mass="19606">MKPPGLVAACCVFALAYAGTIATQTTPTPIQAVQTFSLPEQPVSLTEDTIKRFLFGFAPVAATVREVDGRGEAAERTVVLDVKAAEYGFASFSDWVNTTNTIMVTYHWATNPDPRAEVDKAIAAIPSMPNLSDQEKADMIAGLKAGLAKVENAKPTPENMAIVQKHLRTLKPFYELWAAPPG</sequence>
<name>A0A368YYZ2_9HYPH</name>
<proteinExistence type="predicted"/>
<gene>
    <name evidence="2" type="ORF">C7476_103265</name>
</gene>
<keyword evidence="1" id="KW-0732">Signal</keyword>
<evidence type="ECO:0000256" key="1">
    <source>
        <dbReference type="SAM" id="SignalP"/>
    </source>
</evidence>
<evidence type="ECO:0000313" key="3">
    <source>
        <dbReference type="Proteomes" id="UP000253324"/>
    </source>
</evidence>
<dbReference type="RefSeq" id="WP_114429266.1">
    <property type="nucleotide sequence ID" value="NZ_QPJM01000003.1"/>
</dbReference>
<evidence type="ECO:0000313" key="2">
    <source>
        <dbReference type="EMBL" id="RCW85422.1"/>
    </source>
</evidence>
<reference evidence="2 3" key="1">
    <citation type="submission" date="2018-07" db="EMBL/GenBank/DDBJ databases">
        <title>Genomic Encyclopedia of Type Strains, Phase III (KMG-III): the genomes of soil and plant-associated and newly described type strains.</title>
        <authorList>
            <person name="Whitman W."/>
        </authorList>
    </citation>
    <scope>NUCLEOTIDE SEQUENCE [LARGE SCALE GENOMIC DNA]</scope>
    <source>
        <strain evidence="2 3">31-25a</strain>
    </source>
</reference>
<feature type="signal peptide" evidence="1">
    <location>
        <begin position="1"/>
        <end position="18"/>
    </location>
</feature>
<organism evidence="2 3">
    <name type="scientific">Phyllobacterium bourgognense</name>
    <dbReference type="NCBI Taxonomy" id="314236"/>
    <lineage>
        <taxon>Bacteria</taxon>
        <taxon>Pseudomonadati</taxon>
        <taxon>Pseudomonadota</taxon>
        <taxon>Alphaproteobacteria</taxon>
        <taxon>Hyphomicrobiales</taxon>
        <taxon>Phyllobacteriaceae</taxon>
        <taxon>Phyllobacterium</taxon>
    </lineage>
</organism>
<dbReference type="EMBL" id="QPJM01000003">
    <property type="protein sequence ID" value="RCW85422.1"/>
    <property type="molecule type" value="Genomic_DNA"/>
</dbReference>
<feature type="chain" id="PRO_5017025587" evidence="1">
    <location>
        <begin position="19"/>
        <end position="182"/>
    </location>
</feature>
<accession>A0A368YYZ2</accession>
<comment type="caution">
    <text evidence="2">The sequence shown here is derived from an EMBL/GenBank/DDBJ whole genome shotgun (WGS) entry which is preliminary data.</text>
</comment>
<dbReference type="AlphaFoldDB" id="A0A368YYZ2"/>
<dbReference type="Proteomes" id="UP000253324">
    <property type="component" value="Unassembled WGS sequence"/>
</dbReference>
<protein>
    <submittedName>
        <fullName evidence="2">Uncharacterized protein</fullName>
    </submittedName>
</protein>
<dbReference type="OrthoDB" id="8116557at2"/>